<comment type="caution">
    <text evidence="3">The sequence shown here is derived from an EMBL/GenBank/DDBJ whole genome shotgun (WGS) entry which is preliminary data.</text>
</comment>
<gene>
    <name evidence="3" type="ORF">SALB_06339</name>
</gene>
<dbReference type="InterPro" id="IPR046862">
    <property type="entry name" value="Rhomboid_2"/>
</dbReference>
<feature type="transmembrane region" description="Helical" evidence="2">
    <location>
        <begin position="159"/>
        <end position="180"/>
    </location>
</feature>
<feature type="region of interest" description="Disordered" evidence="1">
    <location>
        <begin position="1"/>
        <end position="20"/>
    </location>
</feature>
<feature type="transmembrane region" description="Helical" evidence="2">
    <location>
        <begin position="118"/>
        <end position="147"/>
    </location>
</feature>
<keyword evidence="2" id="KW-0472">Membrane</keyword>
<dbReference type="Proteomes" id="UP000288351">
    <property type="component" value="Unassembled WGS sequence"/>
</dbReference>
<dbReference type="AlphaFoldDB" id="A0A401R7H0"/>
<evidence type="ECO:0000313" key="3">
    <source>
        <dbReference type="EMBL" id="GCB93555.1"/>
    </source>
</evidence>
<proteinExistence type="predicted"/>
<accession>A0A401R7H0</accession>
<keyword evidence="2" id="KW-0812">Transmembrane</keyword>
<evidence type="ECO:0000256" key="2">
    <source>
        <dbReference type="SAM" id="Phobius"/>
    </source>
</evidence>
<reference evidence="3 4" key="1">
    <citation type="journal article" date="2019" name="Microbiol. Resour. Announc.">
        <title>Draft Genome Sequence of the Most Traditional epsilon-Poly-l-Lysine Producer, Streptomyces albulus NBRC14147.</title>
        <authorList>
            <person name="Yamanaka K."/>
            <person name="Hamano Y."/>
        </authorList>
    </citation>
    <scope>NUCLEOTIDE SEQUENCE [LARGE SCALE GENOMIC DNA]</scope>
    <source>
        <strain evidence="3 4">NBRC 14147</strain>
    </source>
</reference>
<keyword evidence="2" id="KW-1133">Transmembrane helix</keyword>
<sequence>MASAVETAGGPQLGDGAAEGAPVLLTGLPRQRGDAAAPVADAPPAAPVAAAVAPTPARRSRPRPWRLLPTPTGTPFTFCYAVLLVGTSLYADHGDPSVVSALLQGSSTDVVHLAQAPLLVLVASALWSAGGLLSGYALAFLFVLTALERRIGGVRSAAVFFGGHALATLATELPVGFSVAAGGLPDSSLHRLDYGISFGVMTCVGALAGLLPAWLRWPLLVAGGYQALSGLLAYADPMTDWGHALSLALGIAAWPLLRYWRAQRSGQAPLLGDLGHPALRPGRAV</sequence>
<feature type="transmembrane region" description="Helical" evidence="2">
    <location>
        <begin position="192"/>
        <end position="210"/>
    </location>
</feature>
<dbReference type="Pfam" id="PF20401">
    <property type="entry name" value="Rhomboid_2"/>
    <property type="match status" value="1"/>
</dbReference>
<organism evidence="3 4">
    <name type="scientific">Streptomyces noursei</name>
    <name type="common">Streptomyces albulus</name>
    <dbReference type="NCBI Taxonomy" id="1971"/>
    <lineage>
        <taxon>Bacteria</taxon>
        <taxon>Bacillati</taxon>
        <taxon>Actinomycetota</taxon>
        <taxon>Actinomycetes</taxon>
        <taxon>Kitasatosporales</taxon>
        <taxon>Streptomycetaceae</taxon>
        <taxon>Streptomyces</taxon>
    </lineage>
</organism>
<dbReference type="EMBL" id="BHXC01000007">
    <property type="protein sequence ID" value="GCB93555.1"/>
    <property type="molecule type" value="Genomic_DNA"/>
</dbReference>
<feature type="transmembrane region" description="Helical" evidence="2">
    <location>
        <begin position="67"/>
        <end position="91"/>
    </location>
</feature>
<evidence type="ECO:0000256" key="1">
    <source>
        <dbReference type="SAM" id="MobiDB-lite"/>
    </source>
</evidence>
<name>A0A401R7H0_STRNR</name>
<evidence type="ECO:0000313" key="4">
    <source>
        <dbReference type="Proteomes" id="UP000288351"/>
    </source>
</evidence>
<protein>
    <submittedName>
        <fullName evidence="3">Uncharacterized protein</fullName>
    </submittedName>
</protein>
<dbReference type="RefSeq" id="WP_016570290.1">
    <property type="nucleotide sequence ID" value="NZ_BHXC01000007.1"/>
</dbReference>